<keyword evidence="1" id="KW-0175">Coiled coil</keyword>
<dbReference type="Proteomes" id="UP000604001">
    <property type="component" value="Unassembled WGS sequence"/>
</dbReference>
<dbReference type="Gene3D" id="1.20.1270.60">
    <property type="entry name" value="Arfaptin homology (AH) domain/BAR domain"/>
    <property type="match status" value="1"/>
</dbReference>
<feature type="domain" description="M23ase beta-sheet core" evidence="3">
    <location>
        <begin position="318"/>
        <end position="416"/>
    </location>
</feature>
<organism evidence="4 5">
    <name type="scientific">Nocardioides deserti</name>
    <dbReference type="NCBI Taxonomy" id="1588644"/>
    <lineage>
        <taxon>Bacteria</taxon>
        <taxon>Bacillati</taxon>
        <taxon>Actinomycetota</taxon>
        <taxon>Actinomycetes</taxon>
        <taxon>Propionibacteriales</taxon>
        <taxon>Nocardioidaceae</taxon>
        <taxon>Nocardioides</taxon>
    </lineage>
</organism>
<keyword evidence="5" id="KW-1185">Reference proteome</keyword>
<dbReference type="SUPFAM" id="SSF51261">
    <property type="entry name" value="Duplicated hybrid motif"/>
    <property type="match status" value="1"/>
</dbReference>
<name>A0ABR6U9P0_9ACTN</name>
<dbReference type="InterPro" id="IPR011055">
    <property type="entry name" value="Dup_hybrid_motif"/>
</dbReference>
<dbReference type="PANTHER" id="PTHR21666:SF270">
    <property type="entry name" value="MUREIN HYDROLASE ACTIVATOR ENVC"/>
    <property type="match status" value="1"/>
</dbReference>
<reference evidence="4 5" key="1">
    <citation type="submission" date="2020-08" db="EMBL/GenBank/DDBJ databases">
        <title>novel species in genus Nocardioides.</title>
        <authorList>
            <person name="Zhang G."/>
        </authorList>
    </citation>
    <scope>NUCLEOTIDE SEQUENCE [LARGE SCALE GENOMIC DNA]</scope>
    <source>
        <strain evidence="4 5">SC8A-24</strain>
    </source>
</reference>
<dbReference type="InterPro" id="IPR050570">
    <property type="entry name" value="Cell_wall_metabolism_enzyme"/>
</dbReference>
<evidence type="ECO:0000313" key="5">
    <source>
        <dbReference type="Proteomes" id="UP000604001"/>
    </source>
</evidence>
<dbReference type="Gene3D" id="2.70.70.10">
    <property type="entry name" value="Glucose Permease (Domain IIA)"/>
    <property type="match status" value="1"/>
</dbReference>
<evidence type="ECO:0000256" key="1">
    <source>
        <dbReference type="SAM" id="Coils"/>
    </source>
</evidence>
<feature type="signal peptide" evidence="2">
    <location>
        <begin position="1"/>
        <end position="27"/>
    </location>
</feature>
<protein>
    <submittedName>
        <fullName evidence="4">Peptidoglycan DD-metalloendopeptidase family protein</fullName>
    </submittedName>
</protein>
<dbReference type="Pfam" id="PF01551">
    <property type="entry name" value="Peptidase_M23"/>
    <property type="match status" value="1"/>
</dbReference>
<dbReference type="InterPro" id="IPR016047">
    <property type="entry name" value="M23ase_b-sheet_dom"/>
</dbReference>
<accession>A0ABR6U9P0</accession>
<evidence type="ECO:0000313" key="4">
    <source>
        <dbReference type="EMBL" id="MBC2960521.1"/>
    </source>
</evidence>
<evidence type="ECO:0000259" key="3">
    <source>
        <dbReference type="Pfam" id="PF01551"/>
    </source>
</evidence>
<dbReference type="PANTHER" id="PTHR21666">
    <property type="entry name" value="PEPTIDASE-RELATED"/>
    <property type="match status" value="1"/>
</dbReference>
<keyword evidence="2" id="KW-0732">Signal</keyword>
<dbReference type="InterPro" id="IPR027267">
    <property type="entry name" value="AH/BAR_dom_sf"/>
</dbReference>
<evidence type="ECO:0000256" key="2">
    <source>
        <dbReference type="SAM" id="SignalP"/>
    </source>
</evidence>
<dbReference type="CDD" id="cd12797">
    <property type="entry name" value="M23_peptidase"/>
    <property type="match status" value="1"/>
</dbReference>
<comment type="caution">
    <text evidence="4">The sequence shown here is derived from an EMBL/GenBank/DDBJ whole genome shotgun (WGS) entry which is preliminary data.</text>
</comment>
<feature type="coiled-coil region" evidence="1">
    <location>
        <begin position="30"/>
        <end position="124"/>
    </location>
</feature>
<proteinExistence type="predicted"/>
<sequence>MRLFPRAARRRLAAATLACTVAVGALAVPLAGAEDDLKDQQKKVQKHLEHAEHDLQHSSARLRKATGRLAAAQEKLAEAKAELADARTRLGAARRLDERMQHKLDAAEERLEKARAALADGQEALEVQRGRVTDTITSIYEQGDPELLAFASILDAQTPEDLTRRMAAQDVMVGRETRAYDDLHAAEVLLGVRENNVEDATNEVAGQRAEAAEHLETMQVLHAETRAAAGKVRALVADRRTAQLAATRARAQDQAVLDRLKAKERRIKQRILEQARRARMKHRGYRGTTDGLLMRPTDGVVTSPYGYREHPIYHYWGLHDGTDFGAACGTPMYAVSSGTVMTRYYSSVYGHRLYLNVGQVNGRLVTAVYNHATRYVVGPGDRVERGQVVGYVGSTGWSTGCHLHFTILANGSSTNPMQFF</sequence>
<gene>
    <name evidence="4" type="ORF">H7344_09455</name>
</gene>
<feature type="chain" id="PRO_5045674925" evidence="2">
    <location>
        <begin position="28"/>
        <end position="420"/>
    </location>
</feature>
<dbReference type="EMBL" id="JACMYC010000004">
    <property type="protein sequence ID" value="MBC2960521.1"/>
    <property type="molecule type" value="Genomic_DNA"/>
</dbReference>
<dbReference type="RefSeq" id="WP_186345756.1">
    <property type="nucleotide sequence ID" value="NZ_BMMR01000001.1"/>
</dbReference>